<gene>
    <name evidence="1" type="ORF">GSM42_11000</name>
</gene>
<evidence type="ECO:0000313" key="1">
    <source>
        <dbReference type="EMBL" id="MXQ54233.1"/>
    </source>
</evidence>
<dbReference type="Proteomes" id="UP000430692">
    <property type="component" value="Unassembled WGS sequence"/>
</dbReference>
<protein>
    <submittedName>
        <fullName evidence="1">Uncharacterized protein</fullName>
    </submittedName>
</protein>
<proteinExistence type="predicted"/>
<accession>A0A6I4VT89</accession>
<reference evidence="1 2" key="1">
    <citation type="submission" date="2019-12" db="EMBL/GenBank/DDBJ databases">
        <title>Whole-genome analyses of novel actinobacteria.</title>
        <authorList>
            <person name="Sahin N."/>
            <person name="Saygin H."/>
        </authorList>
    </citation>
    <scope>NUCLEOTIDE SEQUENCE [LARGE SCALE GENOMIC DNA]</scope>
    <source>
        <strain evidence="1 2">KC615</strain>
    </source>
</reference>
<sequence>MYIQQQKKAHKQEQNRADENLFILLYKRASLLSENVKYFDTGEGEKLVRGF</sequence>
<name>A0A6I4VT89_9BACL</name>
<dbReference type="AlphaFoldDB" id="A0A6I4VT89"/>
<evidence type="ECO:0000313" key="2">
    <source>
        <dbReference type="Proteomes" id="UP000430692"/>
    </source>
</evidence>
<comment type="caution">
    <text evidence="1">The sequence shown here is derived from an EMBL/GenBank/DDBJ whole genome shotgun (WGS) entry which is preliminary data.</text>
</comment>
<keyword evidence="2" id="KW-1185">Reference proteome</keyword>
<organism evidence="1 2">
    <name type="scientific">Shimazuella alba</name>
    <dbReference type="NCBI Taxonomy" id="2690964"/>
    <lineage>
        <taxon>Bacteria</taxon>
        <taxon>Bacillati</taxon>
        <taxon>Bacillota</taxon>
        <taxon>Bacilli</taxon>
        <taxon>Bacillales</taxon>
        <taxon>Thermoactinomycetaceae</taxon>
        <taxon>Shimazuella</taxon>
    </lineage>
</organism>
<dbReference type="RefSeq" id="WP_160801586.1">
    <property type="nucleotide sequence ID" value="NZ_WUUL01000006.1"/>
</dbReference>
<dbReference type="EMBL" id="WUUL01000006">
    <property type="protein sequence ID" value="MXQ54233.1"/>
    <property type="molecule type" value="Genomic_DNA"/>
</dbReference>